<sequence length="303" mass="34657">MTLQQLQYFVTVCKYQNLTKAARELSISQPGISTSIRELETECGFALFERRPNSITLTDQGENFLREAEHLLRAYQKLKKNSKLIAEENTILRVGVAPMGTSAVFPRLRKDFLAAHPNITLEVTENSTESLYQKIDTGELDFALCVSIALPDENYRYVTVGHSRLLFCVNQKSPLACEEIHSLRQIGQMPLVMLPDYYSQTKYLKRLFREADCTPNVIQYTSQVFTIFQHIRENAAAGFLSEDIARQDKELVSFALQEIENASITMIRKKDAKTFPAVETFIHYLRSSKKKWGENNSVQLLNV</sequence>
<accession>A0A0E2H4Y5</accession>
<dbReference type="AlphaFoldDB" id="A0A0E2H4Y5"/>
<dbReference type="Gene3D" id="3.40.190.290">
    <property type="match status" value="1"/>
</dbReference>
<dbReference type="EMBL" id="AGYR01000055">
    <property type="protein sequence ID" value="ENZ09055.1"/>
    <property type="molecule type" value="Genomic_DNA"/>
</dbReference>
<evidence type="ECO:0000256" key="4">
    <source>
        <dbReference type="ARBA" id="ARBA00023163"/>
    </source>
</evidence>
<gene>
    <name evidence="6" type="ORF">HMPREF1090_04649</name>
</gene>
<protein>
    <recommendedName>
        <fullName evidence="5">HTH lysR-type domain-containing protein</fullName>
    </recommendedName>
</protein>
<dbReference type="SUPFAM" id="SSF53850">
    <property type="entry name" value="Periplasmic binding protein-like II"/>
    <property type="match status" value="1"/>
</dbReference>
<keyword evidence="2" id="KW-0805">Transcription regulation</keyword>
<dbReference type="GO" id="GO:0005829">
    <property type="term" value="C:cytosol"/>
    <property type="evidence" value="ECO:0007669"/>
    <property type="project" value="TreeGrafter"/>
</dbReference>
<dbReference type="InterPro" id="IPR005119">
    <property type="entry name" value="LysR_subst-bd"/>
</dbReference>
<dbReference type="RefSeq" id="WP_002594277.1">
    <property type="nucleotide sequence ID" value="NZ_KB850986.1"/>
</dbReference>
<evidence type="ECO:0000256" key="3">
    <source>
        <dbReference type="ARBA" id="ARBA00023125"/>
    </source>
</evidence>
<evidence type="ECO:0000256" key="2">
    <source>
        <dbReference type="ARBA" id="ARBA00023015"/>
    </source>
</evidence>
<name>A0A0E2H4Y5_9FIRM</name>
<evidence type="ECO:0000313" key="6">
    <source>
        <dbReference type="EMBL" id="ENZ09055.1"/>
    </source>
</evidence>
<dbReference type="GO" id="GO:0003677">
    <property type="term" value="F:DNA binding"/>
    <property type="evidence" value="ECO:0007669"/>
    <property type="project" value="UniProtKB-KW"/>
</dbReference>
<dbReference type="SUPFAM" id="SSF46785">
    <property type="entry name" value="Winged helix' DNA-binding domain"/>
    <property type="match status" value="1"/>
</dbReference>
<dbReference type="CDD" id="cd05466">
    <property type="entry name" value="PBP2_LTTR_substrate"/>
    <property type="match status" value="1"/>
</dbReference>
<dbReference type="FunFam" id="1.10.10.10:FF:000001">
    <property type="entry name" value="LysR family transcriptional regulator"/>
    <property type="match status" value="1"/>
</dbReference>
<dbReference type="PROSITE" id="PS50931">
    <property type="entry name" value="HTH_LYSR"/>
    <property type="match status" value="1"/>
</dbReference>
<dbReference type="PANTHER" id="PTHR30419">
    <property type="entry name" value="HTH-TYPE TRANSCRIPTIONAL REGULATOR YBHD"/>
    <property type="match status" value="1"/>
</dbReference>
<evidence type="ECO:0000256" key="1">
    <source>
        <dbReference type="ARBA" id="ARBA00009437"/>
    </source>
</evidence>
<keyword evidence="3" id="KW-0238">DNA-binding</keyword>
<reference evidence="6 7" key="1">
    <citation type="submission" date="2013-01" db="EMBL/GenBank/DDBJ databases">
        <title>The Genome Sequence of Clostridium clostridioforme 90A8.</title>
        <authorList>
            <consortium name="The Broad Institute Genome Sequencing Platform"/>
            <person name="Earl A."/>
            <person name="Ward D."/>
            <person name="Feldgarden M."/>
            <person name="Gevers D."/>
            <person name="Courvalin P."/>
            <person name="Lambert T."/>
            <person name="Walker B."/>
            <person name="Young S.K."/>
            <person name="Zeng Q."/>
            <person name="Gargeya S."/>
            <person name="Fitzgerald M."/>
            <person name="Haas B."/>
            <person name="Abouelleil A."/>
            <person name="Alvarado L."/>
            <person name="Arachchi H.M."/>
            <person name="Berlin A.M."/>
            <person name="Chapman S.B."/>
            <person name="Dewar J."/>
            <person name="Goldberg J."/>
            <person name="Griggs A."/>
            <person name="Gujja S."/>
            <person name="Hansen M."/>
            <person name="Howarth C."/>
            <person name="Imamovic A."/>
            <person name="Larimer J."/>
            <person name="McCowan C."/>
            <person name="Murphy C."/>
            <person name="Neiman D."/>
            <person name="Pearson M."/>
            <person name="Priest M."/>
            <person name="Roberts A."/>
            <person name="Saif S."/>
            <person name="Shea T."/>
            <person name="Sisk P."/>
            <person name="Sykes S."/>
            <person name="Wortman J."/>
            <person name="Nusbaum C."/>
            <person name="Birren B."/>
        </authorList>
    </citation>
    <scope>NUCLEOTIDE SEQUENCE [LARGE SCALE GENOMIC DNA]</scope>
    <source>
        <strain evidence="6 7">90A8</strain>
    </source>
</reference>
<keyword evidence="4" id="KW-0804">Transcription</keyword>
<evidence type="ECO:0000313" key="7">
    <source>
        <dbReference type="Proteomes" id="UP000013085"/>
    </source>
</evidence>
<dbReference type="InterPro" id="IPR036390">
    <property type="entry name" value="WH_DNA-bd_sf"/>
</dbReference>
<dbReference type="GO" id="GO:0003700">
    <property type="term" value="F:DNA-binding transcription factor activity"/>
    <property type="evidence" value="ECO:0007669"/>
    <property type="project" value="InterPro"/>
</dbReference>
<dbReference type="HOGENOM" id="CLU_039613_6_2_9"/>
<dbReference type="PRINTS" id="PR00039">
    <property type="entry name" value="HTHLYSR"/>
</dbReference>
<dbReference type="PANTHER" id="PTHR30419:SF25">
    <property type="entry name" value="HTH-TYPE TRANSCRIPTIONAL REGULATOR YTLI"/>
    <property type="match status" value="1"/>
</dbReference>
<dbReference type="Proteomes" id="UP000013085">
    <property type="component" value="Unassembled WGS sequence"/>
</dbReference>
<comment type="similarity">
    <text evidence="1">Belongs to the LysR transcriptional regulatory family.</text>
</comment>
<proteinExistence type="inferred from homology"/>
<evidence type="ECO:0000259" key="5">
    <source>
        <dbReference type="PROSITE" id="PS50931"/>
    </source>
</evidence>
<organism evidence="6 7">
    <name type="scientific">[Clostridium] clostridioforme 90A8</name>
    <dbReference type="NCBI Taxonomy" id="999408"/>
    <lineage>
        <taxon>Bacteria</taxon>
        <taxon>Bacillati</taxon>
        <taxon>Bacillota</taxon>
        <taxon>Clostridia</taxon>
        <taxon>Lachnospirales</taxon>
        <taxon>Lachnospiraceae</taxon>
        <taxon>Enterocloster</taxon>
    </lineage>
</organism>
<comment type="caution">
    <text evidence="6">The sequence shown here is derived from an EMBL/GenBank/DDBJ whole genome shotgun (WGS) entry which is preliminary data.</text>
</comment>
<dbReference type="InterPro" id="IPR050950">
    <property type="entry name" value="HTH-type_LysR_regulators"/>
</dbReference>
<dbReference type="PATRIC" id="fig|999408.3.peg.4997"/>
<dbReference type="InterPro" id="IPR000847">
    <property type="entry name" value="LysR_HTH_N"/>
</dbReference>
<dbReference type="InterPro" id="IPR036388">
    <property type="entry name" value="WH-like_DNA-bd_sf"/>
</dbReference>
<feature type="domain" description="HTH lysR-type" evidence="5">
    <location>
        <begin position="1"/>
        <end position="58"/>
    </location>
</feature>
<dbReference type="Gene3D" id="1.10.10.10">
    <property type="entry name" value="Winged helix-like DNA-binding domain superfamily/Winged helix DNA-binding domain"/>
    <property type="match status" value="1"/>
</dbReference>
<dbReference type="Pfam" id="PF00126">
    <property type="entry name" value="HTH_1"/>
    <property type="match status" value="1"/>
</dbReference>
<dbReference type="Pfam" id="PF03466">
    <property type="entry name" value="LysR_substrate"/>
    <property type="match status" value="1"/>
</dbReference>